<dbReference type="InterPro" id="IPR036291">
    <property type="entry name" value="NAD(P)-bd_dom_sf"/>
</dbReference>
<evidence type="ECO:0000313" key="3">
    <source>
        <dbReference type="Proteomes" id="UP000186594"/>
    </source>
</evidence>
<evidence type="ECO:0000313" key="2">
    <source>
        <dbReference type="EMBL" id="OLL25188.1"/>
    </source>
</evidence>
<dbReference type="EMBL" id="LXFE01000478">
    <property type="protein sequence ID" value="OLL25188.1"/>
    <property type="molecule type" value="Genomic_DNA"/>
</dbReference>
<dbReference type="PANTHER" id="PTHR11695:SF294">
    <property type="entry name" value="RETICULON-4-INTERACTING PROTEIN 1, MITOCHONDRIAL"/>
    <property type="match status" value="1"/>
</dbReference>
<dbReference type="InterPro" id="IPR013154">
    <property type="entry name" value="ADH-like_N"/>
</dbReference>
<dbReference type="CDD" id="cd08267">
    <property type="entry name" value="MDR1"/>
    <property type="match status" value="1"/>
</dbReference>
<dbReference type="Proteomes" id="UP000186594">
    <property type="component" value="Unassembled WGS sequence"/>
</dbReference>
<dbReference type="GO" id="GO:0016491">
    <property type="term" value="F:oxidoreductase activity"/>
    <property type="evidence" value="ECO:0007669"/>
    <property type="project" value="InterPro"/>
</dbReference>
<name>A0A1U7LRD3_NEOID</name>
<dbReference type="Pfam" id="PF08240">
    <property type="entry name" value="ADH_N"/>
    <property type="match status" value="1"/>
</dbReference>
<dbReference type="STRING" id="1198029.A0A1U7LRD3"/>
<reference evidence="2 3" key="1">
    <citation type="submission" date="2016-04" db="EMBL/GenBank/DDBJ databases">
        <title>Evolutionary innovation and constraint leading to complex multicellularity in the Ascomycota.</title>
        <authorList>
            <person name="Cisse O."/>
            <person name="Nguyen A."/>
            <person name="Hewitt D.A."/>
            <person name="Jedd G."/>
            <person name="Stajich J.E."/>
        </authorList>
    </citation>
    <scope>NUCLEOTIDE SEQUENCE [LARGE SCALE GENOMIC DNA]</scope>
    <source>
        <strain evidence="2 3">DAH-3</strain>
    </source>
</reference>
<organism evidence="2 3">
    <name type="scientific">Neolecta irregularis (strain DAH-3)</name>
    <dbReference type="NCBI Taxonomy" id="1198029"/>
    <lineage>
        <taxon>Eukaryota</taxon>
        <taxon>Fungi</taxon>
        <taxon>Dikarya</taxon>
        <taxon>Ascomycota</taxon>
        <taxon>Taphrinomycotina</taxon>
        <taxon>Neolectales</taxon>
        <taxon>Neolectaceae</taxon>
        <taxon>Neolecta</taxon>
    </lineage>
</organism>
<dbReference type="OMA" id="SGGCGIF"/>
<comment type="caution">
    <text evidence="2">The sequence shown here is derived from an EMBL/GenBank/DDBJ whole genome shotgun (WGS) entry which is preliminary data.</text>
</comment>
<dbReference type="SUPFAM" id="SSF51735">
    <property type="entry name" value="NAD(P)-binding Rossmann-fold domains"/>
    <property type="match status" value="1"/>
</dbReference>
<dbReference type="InterPro" id="IPR050700">
    <property type="entry name" value="YIM1/Zinc_Alcohol_DH_Fams"/>
</dbReference>
<dbReference type="Pfam" id="PF13602">
    <property type="entry name" value="ADH_zinc_N_2"/>
    <property type="match status" value="1"/>
</dbReference>
<protein>
    <submittedName>
        <fullName evidence="2">Zinc-type alcohol dehydrogenase-like protein</fullName>
    </submittedName>
</protein>
<dbReference type="PANTHER" id="PTHR11695">
    <property type="entry name" value="ALCOHOL DEHYDROGENASE RELATED"/>
    <property type="match status" value="1"/>
</dbReference>
<dbReference type="GO" id="GO:0005739">
    <property type="term" value="C:mitochondrion"/>
    <property type="evidence" value="ECO:0007669"/>
    <property type="project" value="TreeGrafter"/>
</dbReference>
<dbReference type="InterPro" id="IPR020843">
    <property type="entry name" value="ER"/>
</dbReference>
<keyword evidence="3" id="KW-1185">Reference proteome</keyword>
<dbReference type="InterPro" id="IPR011032">
    <property type="entry name" value="GroES-like_sf"/>
</dbReference>
<dbReference type="Gene3D" id="3.40.50.720">
    <property type="entry name" value="NAD(P)-binding Rossmann-like Domain"/>
    <property type="match status" value="1"/>
</dbReference>
<proteinExistence type="predicted"/>
<gene>
    <name evidence="2" type="ORF">NEOLI_002301</name>
</gene>
<dbReference type="SUPFAM" id="SSF50129">
    <property type="entry name" value="GroES-like"/>
    <property type="match status" value="1"/>
</dbReference>
<dbReference type="Gene3D" id="3.90.180.10">
    <property type="entry name" value="Medium-chain alcohol dehydrogenases, catalytic domain"/>
    <property type="match status" value="1"/>
</dbReference>
<sequence length="348" mass="37235">MTTLQKMRAYTYTTHGSPASVLHLATDHPAPSSPTATQILVKVAYASLNPVDYKLLTSSLARPIVKKPCIPASDFSGVVVEAGAESGFKTNDHVYGKQSAAKFIRGSSGSLAGIFPCKYLLVESVQVVLKPNTTSFVDAASFSLAGLTALQTWKAGKLAEGARVLIVGASGGVGTFAVQIAKAKKAYVVAVCSGANAALVKSLGADEVIDYAKHPRLVEYLVSLNKPFDLVFDVVGKDDSLYYQSHRFLAPEKPFLFIATDIGVSSLASEAMKRVLPGFLGGGKRPYILVYLQETPLDFKEFDQLVRDKKVKAVIDSVWEFEDAVGAFEKLMKGHAKGKIIVKVAGDL</sequence>
<dbReference type="OrthoDB" id="201656at2759"/>
<dbReference type="SMART" id="SM00829">
    <property type="entry name" value="PKS_ER"/>
    <property type="match status" value="1"/>
</dbReference>
<feature type="domain" description="Enoyl reductase (ER)" evidence="1">
    <location>
        <begin position="17"/>
        <end position="342"/>
    </location>
</feature>
<evidence type="ECO:0000259" key="1">
    <source>
        <dbReference type="SMART" id="SM00829"/>
    </source>
</evidence>
<dbReference type="AlphaFoldDB" id="A0A1U7LRD3"/>
<accession>A0A1U7LRD3</accession>